<keyword evidence="2" id="KW-0813">Transport</keyword>
<dbReference type="GO" id="GO:0046961">
    <property type="term" value="F:proton-transporting ATPase activity, rotational mechanism"/>
    <property type="evidence" value="ECO:0007669"/>
    <property type="project" value="InterPro"/>
</dbReference>
<reference evidence="4" key="1">
    <citation type="submission" date="2020-10" db="EMBL/GenBank/DDBJ databases">
        <authorList>
            <person name="Gilroy R."/>
        </authorList>
    </citation>
    <scope>NUCLEOTIDE SEQUENCE</scope>
    <source>
        <strain evidence="4">ChiSjej1B19-3389</strain>
    </source>
</reference>
<accession>A0A9D0ZHX7</accession>
<reference evidence="4" key="2">
    <citation type="journal article" date="2021" name="PeerJ">
        <title>Extensive microbial diversity within the chicken gut microbiome revealed by metagenomics and culture.</title>
        <authorList>
            <person name="Gilroy R."/>
            <person name="Ravi A."/>
            <person name="Getino M."/>
            <person name="Pursley I."/>
            <person name="Horton D.L."/>
            <person name="Alikhan N.F."/>
            <person name="Baker D."/>
            <person name="Gharbi K."/>
            <person name="Hall N."/>
            <person name="Watson M."/>
            <person name="Adriaenssens E.M."/>
            <person name="Foster-Nyarko E."/>
            <person name="Jarju S."/>
            <person name="Secka A."/>
            <person name="Antonio M."/>
            <person name="Oren A."/>
            <person name="Chaudhuri R.R."/>
            <person name="La Ragione R."/>
            <person name="Hildebrand F."/>
            <person name="Pallen M.J."/>
        </authorList>
    </citation>
    <scope>NUCLEOTIDE SEQUENCE</scope>
    <source>
        <strain evidence="4">ChiSjej1B19-3389</strain>
    </source>
</reference>
<dbReference type="InterPro" id="IPR038495">
    <property type="entry name" value="ATPase_E_C"/>
</dbReference>
<comment type="caution">
    <text evidence="4">The sequence shown here is derived from an EMBL/GenBank/DDBJ whole genome shotgun (WGS) entry which is preliminary data.</text>
</comment>
<dbReference type="InterPro" id="IPR002842">
    <property type="entry name" value="ATPase_V1_Esu"/>
</dbReference>
<organism evidence="4 5">
    <name type="scientific">Candidatus Scatavimonas merdigallinarum</name>
    <dbReference type="NCBI Taxonomy" id="2840914"/>
    <lineage>
        <taxon>Bacteria</taxon>
        <taxon>Bacillati</taxon>
        <taxon>Bacillota</taxon>
        <taxon>Clostridia</taxon>
        <taxon>Eubacteriales</taxon>
        <taxon>Oscillospiraceae</taxon>
        <taxon>Oscillospiraceae incertae sedis</taxon>
        <taxon>Candidatus Scatavimonas</taxon>
    </lineage>
</organism>
<dbReference type="AlphaFoldDB" id="A0A9D0ZHX7"/>
<evidence type="ECO:0000313" key="4">
    <source>
        <dbReference type="EMBL" id="HIQ80531.1"/>
    </source>
</evidence>
<proteinExistence type="inferred from homology"/>
<keyword evidence="3" id="KW-0406">Ion transport</keyword>
<evidence type="ECO:0000256" key="1">
    <source>
        <dbReference type="ARBA" id="ARBA00005901"/>
    </source>
</evidence>
<dbReference type="Proteomes" id="UP000886787">
    <property type="component" value="Unassembled WGS sequence"/>
</dbReference>
<name>A0A9D0ZHX7_9FIRM</name>
<evidence type="ECO:0000313" key="5">
    <source>
        <dbReference type="Proteomes" id="UP000886787"/>
    </source>
</evidence>
<evidence type="ECO:0000256" key="2">
    <source>
        <dbReference type="ARBA" id="ARBA00022448"/>
    </source>
</evidence>
<sequence length="198" mass="22544">MEPREDKTGNFLHAIQKYADEQKHKIESEVEHFKQQELKKAEDEGLRDAYNLIQKEMAAMRAGIASQAAQKEAQGRQRLYQKRLEIMKDIFSKATQKLVAYTKTDAYKERMKECAKEISAYLNGHDCVLYIKPEDEGLKGDLSACFNGPCSVKTSKDIKIGGINAYCESLGIVVDQTLDTRLSDQKEWFLQNSGLKVK</sequence>
<gene>
    <name evidence="4" type="ORF">IAD32_04510</name>
</gene>
<dbReference type="SUPFAM" id="SSF160527">
    <property type="entry name" value="V-type ATPase subunit E-like"/>
    <property type="match status" value="1"/>
</dbReference>
<dbReference type="GO" id="GO:0033178">
    <property type="term" value="C:proton-transporting two-sector ATPase complex, catalytic domain"/>
    <property type="evidence" value="ECO:0007669"/>
    <property type="project" value="InterPro"/>
</dbReference>
<comment type="similarity">
    <text evidence="1">Belongs to the V-ATPase E subunit family.</text>
</comment>
<dbReference type="EMBL" id="DVFW01000024">
    <property type="protein sequence ID" value="HIQ80531.1"/>
    <property type="molecule type" value="Genomic_DNA"/>
</dbReference>
<protein>
    <submittedName>
        <fullName evidence="4">V-type ATP synthase subunit E</fullName>
    </submittedName>
</protein>
<evidence type="ECO:0000256" key="3">
    <source>
        <dbReference type="ARBA" id="ARBA00023065"/>
    </source>
</evidence>
<dbReference type="Pfam" id="PF01991">
    <property type="entry name" value="vATP-synt_E"/>
    <property type="match status" value="1"/>
</dbReference>
<dbReference type="Gene3D" id="3.30.2320.30">
    <property type="entry name" value="ATP synthase, E subunit, C-terminal"/>
    <property type="match status" value="1"/>
</dbReference>